<dbReference type="EMBL" id="SWBP01000004">
    <property type="protein sequence ID" value="TKB96819.1"/>
    <property type="molecule type" value="Genomic_DNA"/>
</dbReference>
<accession>A0A4U1BVI0</accession>
<keyword evidence="2" id="KW-1185">Reference proteome</keyword>
<gene>
    <name evidence="1" type="ORF">FA046_12100</name>
</gene>
<evidence type="ECO:0000313" key="2">
    <source>
        <dbReference type="Proteomes" id="UP000308181"/>
    </source>
</evidence>
<sequence length="144" mass="17258">MVSFTSKNIKEIAEELDCGLCAYFHKKTGHLLFIPDEEALSDIDNEGWESEMEILENNATDYCQIKKWTSNEAFEFMEDFAEQLTENKFLQNKLLEALDKKKPFREFKFVIDNSSDFRDQWFDYKNKRQQEFVENQLNEKLLEE</sequence>
<dbReference type="OrthoDB" id="961309at2"/>
<organism evidence="1 2">
    <name type="scientific">Pedobacter cryophilus</name>
    <dbReference type="NCBI Taxonomy" id="2571271"/>
    <lineage>
        <taxon>Bacteria</taxon>
        <taxon>Pseudomonadati</taxon>
        <taxon>Bacteroidota</taxon>
        <taxon>Sphingobacteriia</taxon>
        <taxon>Sphingobacteriales</taxon>
        <taxon>Sphingobacteriaceae</taxon>
        <taxon>Pedobacter</taxon>
    </lineage>
</organism>
<dbReference type="AlphaFoldDB" id="A0A4U1BVI0"/>
<proteinExistence type="predicted"/>
<protein>
    <submittedName>
        <fullName evidence="1">Uncharacterized protein</fullName>
    </submittedName>
</protein>
<dbReference type="Proteomes" id="UP000308181">
    <property type="component" value="Unassembled WGS sequence"/>
</dbReference>
<name>A0A4U1BVI0_9SPHI</name>
<dbReference type="RefSeq" id="WP_136826782.1">
    <property type="nucleotide sequence ID" value="NZ_SWBP01000004.1"/>
</dbReference>
<dbReference type="Pfam" id="PF03682">
    <property type="entry name" value="UPF0158"/>
    <property type="match status" value="1"/>
</dbReference>
<reference evidence="1 2" key="1">
    <citation type="submission" date="2019-04" db="EMBL/GenBank/DDBJ databases">
        <title>Pedobacter sp. AR-3-17 sp. nov., isolated from Arctic soil.</title>
        <authorList>
            <person name="Dahal R.H."/>
            <person name="Kim D.-U."/>
        </authorList>
    </citation>
    <scope>NUCLEOTIDE SEQUENCE [LARGE SCALE GENOMIC DNA]</scope>
    <source>
        <strain evidence="1 2">AR-3-17</strain>
    </source>
</reference>
<dbReference type="InterPro" id="IPR005361">
    <property type="entry name" value="UPF0158"/>
</dbReference>
<comment type="caution">
    <text evidence="1">The sequence shown here is derived from an EMBL/GenBank/DDBJ whole genome shotgun (WGS) entry which is preliminary data.</text>
</comment>
<evidence type="ECO:0000313" key="1">
    <source>
        <dbReference type="EMBL" id="TKB96819.1"/>
    </source>
</evidence>